<dbReference type="EMBL" id="QPJK01000011">
    <property type="protein sequence ID" value="RCW66229.1"/>
    <property type="molecule type" value="Genomic_DNA"/>
</dbReference>
<evidence type="ECO:0000313" key="1">
    <source>
        <dbReference type="EMBL" id="RCW66229.1"/>
    </source>
</evidence>
<name>A0A368XF04_9BURK</name>
<dbReference type="RefSeq" id="WP_114471586.1">
    <property type="nucleotide sequence ID" value="NZ_QPJK01000011.1"/>
</dbReference>
<dbReference type="Proteomes" id="UP000252884">
    <property type="component" value="Unassembled WGS sequence"/>
</dbReference>
<dbReference type="OrthoDB" id="8911181at2"/>
<organism evidence="1 2">
    <name type="scientific">Pseudorhodoferax soli</name>
    <dbReference type="NCBI Taxonomy" id="545864"/>
    <lineage>
        <taxon>Bacteria</taxon>
        <taxon>Pseudomonadati</taxon>
        <taxon>Pseudomonadota</taxon>
        <taxon>Betaproteobacteria</taxon>
        <taxon>Burkholderiales</taxon>
        <taxon>Comamonadaceae</taxon>
    </lineage>
</organism>
<dbReference type="AlphaFoldDB" id="A0A368XF04"/>
<gene>
    <name evidence="1" type="ORF">DES41_111187</name>
</gene>
<accession>A0A368XF04</accession>
<comment type="caution">
    <text evidence="1">The sequence shown here is derived from an EMBL/GenBank/DDBJ whole genome shotgun (WGS) entry which is preliminary data.</text>
</comment>
<reference evidence="1 2" key="1">
    <citation type="submission" date="2018-07" db="EMBL/GenBank/DDBJ databases">
        <title>Genomic Encyclopedia of Type Strains, Phase IV (KMG-IV): sequencing the most valuable type-strain genomes for metagenomic binning, comparative biology and taxonomic classification.</title>
        <authorList>
            <person name="Goeker M."/>
        </authorList>
    </citation>
    <scope>NUCLEOTIDE SEQUENCE [LARGE SCALE GENOMIC DNA]</scope>
    <source>
        <strain evidence="1 2">DSM 21634</strain>
    </source>
</reference>
<evidence type="ECO:0000313" key="2">
    <source>
        <dbReference type="Proteomes" id="UP000252884"/>
    </source>
</evidence>
<keyword evidence="2" id="KW-1185">Reference proteome</keyword>
<sequence>MYIQLTQASNGWQAESFLNLGGDRFLAITTARSETRANTLVTRATVLLRIDGSGPVHDDGDAARVGDFDLLVSVFTCEALHEQQLRVRHALALSKLPWILGQIRLHYSDALGPIDDTCREEAWGERALEVAHV</sequence>
<protein>
    <submittedName>
        <fullName evidence="1">Uncharacterized protein</fullName>
    </submittedName>
</protein>
<proteinExistence type="predicted"/>